<sequence length="58" mass="6101">MSARRFGLLDEGIVGLRVSVTSEHTPEDLALAAQIFVDAGRETGVLPAPGGARREPGR</sequence>
<accession>A0A495R0M1</accession>
<evidence type="ECO:0000313" key="1">
    <source>
        <dbReference type="EMBL" id="RKS79656.1"/>
    </source>
</evidence>
<dbReference type="EMBL" id="RBWU01000001">
    <property type="protein sequence ID" value="RKS79656.1"/>
    <property type="molecule type" value="Genomic_DNA"/>
</dbReference>
<protein>
    <submittedName>
        <fullName evidence="1">Uncharacterized protein</fullName>
    </submittedName>
</protein>
<dbReference type="Proteomes" id="UP000274601">
    <property type="component" value="Unassembled WGS sequence"/>
</dbReference>
<dbReference type="AlphaFoldDB" id="A0A495R0M1"/>
<comment type="caution">
    <text evidence="1">The sequence shown here is derived from an EMBL/GenBank/DDBJ whole genome shotgun (WGS) entry which is preliminary data.</text>
</comment>
<dbReference type="RefSeq" id="WP_170180517.1">
    <property type="nucleotide sequence ID" value="NZ_RBWU01000001.1"/>
</dbReference>
<evidence type="ECO:0000313" key="2">
    <source>
        <dbReference type="Proteomes" id="UP000274601"/>
    </source>
</evidence>
<gene>
    <name evidence="1" type="ORF">BZB76_1131</name>
</gene>
<reference evidence="1 2" key="1">
    <citation type="submission" date="2018-10" db="EMBL/GenBank/DDBJ databases">
        <title>Genomic Encyclopedia of Archaeal and Bacterial Type Strains, Phase II (KMG-II): from individual species to whole genera.</title>
        <authorList>
            <person name="Goeker M."/>
        </authorList>
    </citation>
    <scope>NUCLEOTIDE SEQUENCE [LARGE SCALE GENOMIC DNA]</scope>
    <source>
        <strain evidence="1 2">DSM 43383</strain>
    </source>
</reference>
<organism evidence="1 2">
    <name type="scientific">Actinomadura pelletieri DSM 43383</name>
    <dbReference type="NCBI Taxonomy" id="1120940"/>
    <lineage>
        <taxon>Bacteria</taxon>
        <taxon>Bacillati</taxon>
        <taxon>Actinomycetota</taxon>
        <taxon>Actinomycetes</taxon>
        <taxon>Streptosporangiales</taxon>
        <taxon>Thermomonosporaceae</taxon>
        <taxon>Actinomadura</taxon>
    </lineage>
</organism>
<keyword evidence="2" id="KW-1185">Reference proteome</keyword>
<proteinExistence type="predicted"/>
<name>A0A495R0M1_9ACTN</name>